<organism evidence="1 2">
    <name type="scientific">Staurois parvus</name>
    <dbReference type="NCBI Taxonomy" id="386267"/>
    <lineage>
        <taxon>Eukaryota</taxon>
        <taxon>Metazoa</taxon>
        <taxon>Chordata</taxon>
        <taxon>Craniata</taxon>
        <taxon>Vertebrata</taxon>
        <taxon>Euteleostomi</taxon>
        <taxon>Amphibia</taxon>
        <taxon>Batrachia</taxon>
        <taxon>Anura</taxon>
        <taxon>Neobatrachia</taxon>
        <taxon>Ranoidea</taxon>
        <taxon>Ranidae</taxon>
        <taxon>Staurois</taxon>
    </lineage>
</organism>
<evidence type="ECO:0008006" key="3">
    <source>
        <dbReference type="Google" id="ProtNLM"/>
    </source>
</evidence>
<keyword evidence="2" id="KW-1185">Reference proteome</keyword>
<protein>
    <recommendedName>
        <fullName evidence="3">Ribosomal protein L32</fullName>
    </recommendedName>
</protein>
<dbReference type="EMBL" id="CATNWA010000248">
    <property type="protein sequence ID" value="CAI9535208.1"/>
    <property type="molecule type" value="Genomic_DNA"/>
</dbReference>
<evidence type="ECO:0000313" key="1">
    <source>
        <dbReference type="EMBL" id="CAI9535208.1"/>
    </source>
</evidence>
<dbReference type="Proteomes" id="UP001162483">
    <property type="component" value="Unassembled WGS sequence"/>
</dbReference>
<name>A0ABN9AN42_9NEOB</name>
<sequence>MYISEGQKLPVCKNAVNRNKEKLFFFQIFCFFLFIAQKIKSQQRL</sequence>
<evidence type="ECO:0000313" key="2">
    <source>
        <dbReference type="Proteomes" id="UP001162483"/>
    </source>
</evidence>
<accession>A0ABN9AN42</accession>
<gene>
    <name evidence="1" type="ORF">SPARVUS_LOCUS809635</name>
</gene>
<reference evidence="1" key="1">
    <citation type="submission" date="2023-05" db="EMBL/GenBank/DDBJ databases">
        <authorList>
            <person name="Stuckert A."/>
        </authorList>
    </citation>
    <scope>NUCLEOTIDE SEQUENCE</scope>
</reference>
<proteinExistence type="predicted"/>
<feature type="non-terminal residue" evidence="1">
    <location>
        <position position="45"/>
    </location>
</feature>
<comment type="caution">
    <text evidence="1">The sequence shown here is derived from an EMBL/GenBank/DDBJ whole genome shotgun (WGS) entry which is preliminary data.</text>
</comment>